<name>A0AA86VCB8_9FABA</name>
<dbReference type="Proteomes" id="UP001189624">
    <property type="component" value="Chromosome 3"/>
</dbReference>
<feature type="region of interest" description="Disordered" evidence="1">
    <location>
        <begin position="57"/>
        <end position="100"/>
    </location>
</feature>
<organism evidence="2 3">
    <name type="scientific">Sphenostylis stenocarpa</name>
    <dbReference type="NCBI Taxonomy" id="92480"/>
    <lineage>
        <taxon>Eukaryota</taxon>
        <taxon>Viridiplantae</taxon>
        <taxon>Streptophyta</taxon>
        <taxon>Embryophyta</taxon>
        <taxon>Tracheophyta</taxon>
        <taxon>Spermatophyta</taxon>
        <taxon>Magnoliopsida</taxon>
        <taxon>eudicotyledons</taxon>
        <taxon>Gunneridae</taxon>
        <taxon>Pentapetalae</taxon>
        <taxon>rosids</taxon>
        <taxon>fabids</taxon>
        <taxon>Fabales</taxon>
        <taxon>Fabaceae</taxon>
        <taxon>Papilionoideae</taxon>
        <taxon>50 kb inversion clade</taxon>
        <taxon>NPAAA clade</taxon>
        <taxon>indigoferoid/millettioid clade</taxon>
        <taxon>Phaseoleae</taxon>
        <taxon>Sphenostylis</taxon>
    </lineage>
</organism>
<dbReference type="AlphaFoldDB" id="A0AA86VCB8"/>
<protein>
    <submittedName>
        <fullName evidence="2">Uncharacterized protein</fullName>
    </submittedName>
</protein>
<evidence type="ECO:0000256" key="1">
    <source>
        <dbReference type="SAM" id="MobiDB-lite"/>
    </source>
</evidence>
<evidence type="ECO:0000313" key="3">
    <source>
        <dbReference type="Proteomes" id="UP001189624"/>
    </source>
</evidence>
<evidence type="ECO:0000313" key="2">
    <source>
        <dbReference type="EMBL" id="CAJ1938994.1"/>
    </source>
</evidence>
<dbReference type="EMBL" id="OY731400">
    <property type="protein sequence ID" value="CAJ1938994.1"/>
    <property type="molecule type" value="Genomic_DNA"/>
</dbReference>
<feature type="compositionally biased region" description="Basic residues" evidence="1">
    <location>
        <begin position="62"/>
        <end position="73"/>
    </location>
</feature>
<keyword evidence="3" id="KW-1185">Reference proteome</keyword>
<dbReference type="Gramene" id="rna-AYBTSS11_LOCUS8898">
    <property type="protein sequence ID" value="CAJ1938994.1"/>
    <property type="gene ID" value="gene-AYBTSS11_LOCUS8898"/>
</dbReference>
<feature type="compositionally biased region" description="Basic and acidic residues" evidence="1">
    <location>
        <begin position="74"/>
        <end position="94"/>
    </location>
</feature>
<sequence length="100" mass="11535">TEVGVVGDKSDVKKHDIGVDREVHSFPLRKRVFDPRRKVRNCSELEQLLQRITEIRGYTKFGHSKGRNSKSKTKQSEKLKVERNPNLREKEKSKGKSCGT</sequence>
<proteinExistence type="predicted"/>
<accession>A0AA86VCB8</accession>
<reference evidence="2" key="1">
    <citation type="submission" date="2023-10" db="EMBL/GenBank/DDBJ databases">
        <authorList>
            <person name="Domelevo Entfellner J.-B."/>
        </authorList>
    </citation>
    <scope>NUCLEOTIDE SEQUENCE</scope>
</reference>
<feature type="non-terminal residue" evidence="2">
    <location>
        <position position="1"/>
    </location>
</feature>
<gene>
    <name evidence="2" type="ORF">AYBTSS11_LOCUS8898</name>
</gene>
<feature type="non-terminal residue" evidence="2">
    <location>
        <position position="100"/>
    </location>
</feature>